<dbReference type="Gene3D" id="3.40.50.300">
    <property type="entry name" value="P-loop containing nucleotide triphosphate hydrolases"/>
    <property type="match status" value="2"/>
</dbReference>
<gene>
    <name evidence="3" type="ORF">DCE01_01795</name>
</gene>
<dbReference type="Proteomes" id="UP000257240">
    <property type="component" value="Unassembled WGS sequence"/>
</dbReference>
<proteinExistence type="predicted"/>
<evidence type="ECO:0000259" key="1">
    <source>
        <dbReference type="Pfam" id="PF13654"/>
    </source>
</evidence>
<reference evidence="3 4" key="1">
    <citation type="journal article" date="2018" name="Nat. Biotechnol.">
        <title>A standardized bacterial taxonomy based on genome phylogeny substantially revises the tree of life.</title>
        <authorList>
            <person name="Parks D.H."/>
            <person name="Chuvochina M."/>
            <person name="Waite D.W."/>
            <person name="Rinke C."/>
            <person name="Skarshewski A."/>
            <person name="Chaumeil P.A."/>
            <person name="Hugenholtz P."/>
        </authorList>
    </citation>
    <scope>NUCLEOTIDE SEQUENCE [LARGE SCALE GENOMIC DNA]</scope>
    <source>
        <strain evidence="3">UBA12529</strain>
    </source>
</reference>
<evidence type="ECO:0000313" key="4">
    <source>
        <dbReference type="Proteomes" id="UP000257240"/>
    </source>
</evidence>
<dbReference type="InterPro" id="IPR027417">
    <property type="entry name" value="P-loop_NTPase"/>
</dbReference>
<dbReference type="Pfam" id="PF13654">
    <property type="entry name" value="AAA_32"/>
    <property type="match status" value="1"/>
</dbReference>
<dbReference type="Pfam" id="PF20437">
    <property type="entry name" value="LonC_helical"/>
    <property type="match status" value="1"/>
</dbReference>
<feature type="non-terminal residue" evidence="3">
    <location>
        <position position="428"/>
    </location>
</feature>
<dbReference type="InterPro" id="IPR041699">
    <property type="entry name" value="AAA_32"/>
</dbReference>
<sequence>MSWRKVEERDLKIGIEFSFGTENIQVEECYFKQKRVEKTFDLALSIDKEDYNVYVCGLNGIGRTRYTLKRLKEIASSKPTPKDICYVNNFQEPYKPKVLILPPGYGKKLAEHIENILEFLKNETIKAFEGKEYEEELNAITKEIDRKKEEVINQLVEEAKSYNLMVLFGPEGVRLMPLFKVQTSLPQEELLNNPQLREEYHKNLEAFEPKFRDYLRKLRELDNILGENLLKLRQKIAESLVDKACKTLEEEFSEVEGFQGYLKSFKQELVKNIQLFIDWEKLKGNVIVQNNINRALNIFRVNVLVDNSETKGAPVVYERIPTLKGLFGQINYKAEMGILYADHLSLAAGILHKANGGYVVLDLWEVLKNPYVWFLLKRTLLHKELHLMGGMIEEIPVPHVGILPEPVPFSAKVFLIGDPYLYQLLMLY</sequence>
<feature type="domain" description="Lon protease AAA" evidence="1">
    <location>
        <begin position="311"/>
        <end position="426"/>
    </location>
</feature>
<dbReference type="InterPro" id="IPR046844">
    <property type="entry name" value="Lon-like_helical"/>
</dbReference>
<name>A0A3B8N5J2_9BACT</name>
<organism evidence="3 4">
    <name type="scientific">Thermodesulfobacterium commune</name>
    <dbReference type="NCBI Taxonomy" id="1741"/>
    <lineage>
        <taxon>Bacteria</taxon>
        <taxon>Pseudomonadati</taxon>
        <taxon>Thermodesulfobacteriota</taxon>
        <taxon>Thermodesulfobacteria</taxon>
        <taxon>Thermodesulfobacteriales</taxon>
        <taxon>Thermodesulfobacteriaceae</taxon>
        <taxon>Thermodesulfobacterium</taxon>
    </lineage>
</organism>
<evidence type="ECO:0000259" key="2">
    <source>
        <dbReference type="Pfam" id="PF20437"/>
    </source>
</evidence>
<accession>A0A3B8N5J2</accession>
<dbReference type="AlphaFoldDB" id="A0A3B8N5J2"/>
<dbReference type="EMBL" id="DLVE01000023">
    <property type="protein sequence ID" value="HAA83516.1"/>
    <property type="molecule type" value="Genomic_DNA"/>
</dbReference>
<evidence type="ECO:0000313" key="3">
    <source>
        <dbReference type="EMBL" id="HAA83516.1"/>
    </source>
</evidence>
<comment type="caution">
    <text evidence="3">The sequence shown here is derived from an EMBL/GenBank/DDBJ whole genome shotgun (WGS) entry which is preliminary data.</text>
</comment>
<protein>
    <submittedName>
        <fullName evidence="3">Peptidase S16</fullName>
    </submittedName>
</protein>
<feature type="domain" description="Lon-like helical" evidence="2">
    <location>
        <begin position="83"/>
        <end position="115"/>
    </location>
</feature>